<dbReference type="AlphaFoldDB" id="A0A151TWJ4"/>
<dbReference type="Gramene" id="C.cajan_10389.t">
    <property type="protein sequence ID" value="C.cajan_10389.t.cds1"/>
    <property type="gene ID" value="C.cajan_10389"/>
</dbReference>
<reference evidence="2 3" key="1">
    <citation type="journal article" date="2012" name="Nat. Biotechnol.">
        <title>Draft genome sequence of pigeonpea (Cajanus cajan), an orphan legume crop of resource-poor farmers.</title>
        <authorList>
            <person name="Varshney R.K."/>
            <person name="Chen W."/>
            <person name="Li Y."/>
            <person name="Bharti A.K."/>
            <person name="Saxena R.K."/>
            <person name="Schlueter J.A."/>
            <person name="Donoghue M.T."/>
            <person name="Azam S."/>
            <person name="Fan G."/>
            <person name="Whaley A.M."/>
            <person name="Farmer A.D."/>
            <person name="Sheridan J."/>
            <person name="Iwata A."/>
            <person name="Tuteja R."/>
            <person name="Penmetsa R.V."/>
            <person name="Wu W."/>
            <person name="Upadhyaya H.D."/>
            <person name="Yang S.P."/>
            <person name="Shah T."/>
            <person name="Saxena K.B."/>
            <person name="Michael T."/>
            <person name="McCombie W.R."/>
            <person name="Yang B."/>
            <person name="Zhang G."/>
            <person name="Yang H."/>
            <person name="Wang J."/>
            <person name="Spillane C."/>
            <person name="Cook D.R."/>
            <person name="May G.D."/>
            <person name="Xu X."/>
            <person name="Jackson S.A."/>
        </authorList>
    </citation>
    <scope>NUCLEOTIDE SEQUENCE [LARGE SCALE GENOMIC DNA]</scope>
    <source>
        <strain evidence="3">cv. Asha</strain>
    </source>
</reference>
<keyword evidence="1" id="KW-0732">Signal</keyword>
<name>A0A151TWJ4_CAJCA</name>
<dbReference type="OMA" id="DLNIMFP"/>
<feature type="signal peptide" evidence="1">
    <location>
        <begin position="1"/>
        <end position="25"/>
    </location>
</feature>
<dbReference type="SUPFAM" id="SSF50386">
    <property type="entry name" value="STI-like"/>
    <property type="match status" value="1"/>
</dbReference>
<dbReference type="PANTHER" id="PTHR33107:SF82">
    <property type="entry name" value="KUNITZ TYPE TRYPSIN INHIBITOR _ MIRACULIN"/>
    <property type="match status" value="1"/>
</dbReference>
<dbReference type="SMR" id="A0A151TWJ4"/>
<dbReference type="EMBL" id="CM003605">
    <property type="protein sequence ID" value="KYP71430.1"/>
    <property type="molecule type" value="Genomic_DNA"/>
</dbReference>
<dbReference type="Pfam" id="PF00197">
    <property type="entry name" value="Kunitz_legume"/>
    <property type="match status" value="1"/>
</dbReference>
<dbReference type="InterPro" id="IPR002160">
    <property type="entry name" value="Prot_inh_Kunz-lg"/>
</dbReference>
<dbReference type="Proteomes" id="UP000075243">
    <property type="component" value="Chromosome 3"/>
</dbReference>
<gene>
    <name evidence="2" type="ORF">KK1_010689</name>
</gene>
<dbReference type="OrthoDB" id="1872570at2759"/>
<accession>A0A151TWJ4</accession>
<evidence type="ECO:0000256" key="1">
    <source>
        <dbReference type="SAM" id="SignalP"/>
    </source>
</evidence>
<dbReference type="SMART" id="SM00452">
    <property type="entry name" value="STI"/>
    <property type="match status" value="1"/>
</dbReference>
<evidence type="ECO:0000313" key="2">
    <source>
        <dbReference type="EMBL" id="KYP71430.1"/>
    </source>
</evidence>
<keyword evidence="3" id="KW-1185">Reference proteome</keyword>
<dbReference type="CDD" id="cd23375">
    <property type="entry name" value="beta-trefoil_STI_VvMLP-like"/>
    <property type="match status" value="1"/>
</dbReference>
<protein>
    <submittedName>
        <fullName evidence="2">Miraculin</fullName>
    </submittedName>
</protein>
<dbReference type="GO" id="GO:0004866">
    <property type="term" value="F:endopeptidase inhibitor activity"/>
    <property type="evidence" value="ECO:0007669"/>
    <property type="project" value="InterPro"/>
</dbReference>
<proteinExistence type="predicted"/>
<dbReference type="Gene3D" id="2.80.10.50">
    <property type="match status" value="1"/>
</dbReference>
<feature type="chain" id="PRO_5007589346" evidence="1">
    <location>
        <begin position="26"/>
        <end position="210"/>
    </location>
</feature>
<dbReference type="STRING" id="3821.A0A151TWJ4"/>
<dbReference type="InterPro" id="IPR011065">
    <property type="entry name" value="Kunitz_inhibitor_STI-like_sf"/>
</dbReference>
<sequence>MKTTLLAFVLLFALSSRPLLGSAEASPDQVVDTSGKVLRVGVNYKILLSMPYTTCRSPQGLGLSSKIGKSSCPLDVVVVDRYHGLPLRFIPINPKKGVIRVSTNLNIIMFPPNVSCPHHSTVWKIDISNVSKGQWFVTTGGVVGKPGRETIGNWFKIEKYDGAYKLVYCPSMCPSCKNDQCKNVGMFVDHKGNQRLALSDAPFQVKFLKA</sequence>
<organism evidence="2 3">
    <name type="scientific">Cajanus cajan</name>
    <name type="common">Pigeon pea</name>
    <name type="synonym">Cajanus indicus</name>
    <dbReference type="NCBI Taxonomy" id="3821"/>
    <lineage>
        <taxon>Eukaryota</taxon>
        <taxon>Viridiplantae</taxon>
        <taxon>Streptophyta</taxon>
        <taxon>Embryophyta</taxon>
        <taxon>Tracheophyta</taxon>
        <taxon>Spermatophyta</taxon>
        <taxon>Magnoliopsida</taxon>
        <taxon>eudicotyledons</taxon>
        <taxon>Gunneridae</taxon>
        <taxon>Pentapetalae</taxon>
        <taxon>rosids</taxon>
        <taxon>fabids</taxon>
        <taxon>Fabales</taxon>
        <taxon>Fabaceae</taxon>
        <taxon>Papilionoideae</taxon>
        <taxon>50 kb inversion clade</taxon>
        <taxon>NPAAA clade</taxon>
        <taxon>indigoferoid/millettioid clade</taxon>
        <taxon>Phaseoleae</taxon>
        <taxon>Cajanus</taxon>
    </lineage>
</organism>
<evidence type="ECO:0000313" key="3">
    <source>
        <dbReference type="Proteomes" id="UP000075243"/>
    </source>
</evidence>
<dbReference type="PANTHER" id="PTHR33107">
    <property type="entry name" value="KUNITZ TRYPSIN INHIBITOR 2"/>
    <property type="match status" value="1"/>
</dbReference>